<keyword evidence="9" id="KW-0456">Lyase</keyword>
<feature type="site" description="Electron transfer via tryptophanyl radical" evidence="6">
    <location>
        <position position="289"/>
    </location>
</feature>
<dbReference type="OrthoDB" id="9772484at2"/>
<evidence type="ECO:0000256" key="6">
    <source>
        <dbReference type="PIRSR" id="PIRSR602081-2"/>
    </source>
</evidence>
<dbReference type="GO" id="GO:0006139">
    <property type="term" value="P:nucleobase-containing compound metabolic process"/>
    <property type="evidence" value="ECO:0007669"/>
    <property type="project" value="UniProtKB-ARBA"/>
</dbReference>
<feature type="site" description="Electron transfer via tryptophanyl radical" evidence="6">
    <location>
        <position position="365"/>
    </location>
</feature>
<evidence type="ECO:0000313" key="9">
    <source>
        <dbReference type="EMBL" id="PTN07771.1"/>
    </source>
</evidence>
<evidence type="ECO:0000256" key="1">
    <source>
        <dbReference type="ARBA" id="ARBA00001932"/>
    </source>
</evidence>
<reference evidence="9 10" key="1">
    <citation type="submission" date="2018-04" db="EMBL/GenBank/DDBJ databases">
        <title>Genomic Encyclopedia of Archaeal and Bacterial Type Strains, Phase II (KMG-II): from individual species to whole genera.</title>
        <authorList>
            <person name="Goeker M."/>
        </authorList>
    </citation>
    <scope>NUCLEOTIDE SEQUENCE [LARGE SCALE GENOMIC DNA]</scope>
    <source>
        <strain evidence="9 10">DSM 28823</strain>
    </source>
</reference>
<feature type="binding site" evidence="5">
    <location>
        <begin position="258"/>
        <end position="265"/>
    </location>
    <ligand>
        <name>FAD</name>
        <dbReference type="ChEBI" id="CHEBI:57692"/>
    </ligand>
</feature>
<comment type="similarity">
    <text evidence="7">Belongs to the DNA photolyase family.</text>
</comment>
<evidence type="ECO:0000256" key="3">
    <source>
        <dbReference type="ARBA" id="ARBA00022827"/>
    </source>
</evidence>
<keyword evidence="10" id="KW-1185">Reference proteome</keyword>
<name>A0A2T5BZQ0_9BACT</name>
<accession>A0A2T5BZQ0</accession>
<dbReference type="GO" id="GO:0071949">
    <property type="term" value="F:FAD binding"/>
    <property type="evidence" value="ECO:0007669"/>
    <property type="project" value="TreeGrafter"/>
</dbReference>
<sequence>MDKQEIAVFWFRRDLRVADNHGLFQALKSGKPVLPIFIFDSNILNNLEQEDSRVSFILHEVQKLHAFFEEQGSTLWIYHGKPVEAFKRLMKEYAVAEVFTNQDYEPYARERDKAVFQLLETDGIRLRAFKDQVIFHKNDILKADGTPYTVFTPYSKKWLSNLTEKHCQAFRSEELLGNLLQTRPLKAYHHSDLGFKHGPYEVPPMTIDSALLEAYADNRDFPAVGGTSRLGVHLRFGTLSIRQLTALALKHSSTFLNELIWRNFYMDILWHFPHVADSCFKPAYNFIAWQNSEKDFARWCEGTTGYPLVDAGMRELKATGYMHNRVRMVTASFLCKHLLIDWHWGEAWFAEKLLDFELASNNGGWQWAAGCGCDAAPYFRVFNPALQQQKFDPDFAYIKKWVPEFGSSAYPPPIVDHKKARERAISVYKAALDERR</sequence>
<dbReference type="Gene3D" id="3.40.50.620">
    <property type="entry name" value="HUPs"/>
    <property type="match status" value="1"/>
</dbReference>
<dbReference type="RefSeq" id="WP_107822968.1">
    <property type="nucleotide sequence ID" value="NZ_OY782574.1"/>
</dbReference>
<dbReference type="PROSITE" id="PS00394">
    <property type="entry name" value="DNA_PHOTOLYASES_1_1"/>
    <property type="match status" value="1"/>
</dbReference>
<dbReference type="Pfam" id="PF03441">
    <property type="entry name" value="FAD_binding_7"/>
    <property type="match status" value="1"/>
</dbReference>
<feature type="site" description="Electron transfer via tryptophanyl radical" evidence="6">
    <location>
        <position position="342"/>
    </location>
</feature>
<gene>
    <name evidence="9" type="ORF">C8N47_11336</name>
</gene>
<dbReference type="Proteomes" id="UP000243525">
    <property type="component" value="Unassembled WGS sequence"/>
</dbReference>
<evidence type="ECO:0000313" key="10">
    <source>
        <dbReference type="Proteomes" id="UP000243525"/>
    </source>
</evidence>
<dbReference type="InterPro" id="IPR002081">
    <property type="entry name" value="Cryptochrome/DNA_photolyase_1"/>
</dbReference>
<evidence type="ECO:0000256" key="4">
    <source>
        <dbReference type="ARBA" id="ARBA00022991"/>
    </source>
</evidence>
<dbReference type="GO" id="GO:0003677">
    <property type="term" value="F:DNA binding"/>
    <property type="evidence" value="ECO:0007669"/>
    <property type="project" value="TreeGrafter"/>
</dbReference>
<dbReference type="GO" id="GO:0003904">
    <property type="term" value="F:deoxyribodipyrimidine photo-lyase activity"/>
    <property type="evidence" value="ECO:0007669"/>
    <property type="project" value="TreeGrafter"/>
</dbReference>
<keyword evidence="4 7" id="KW-0157">Chromophore</keyword>
<protein>
    <submittedName>
        <fullName evidence="9">Deoxyribodipyrimidine photo-lyase</fullName>
    </submittedName>
</protein>
<dbReference type="EMBL" id="QAAD01000013">
    <property type="protein sequence ID" value="PTN07771.1"/>
    <property type="molecule type" value="Genomic_DNA"/>
</dbReference>
<dbReference type="PANTHER" id="PTHR11455">
    <property type="entry name" value="CRYPTOCHROME"/>
    <property type="match status" value="1"/>
</dbReference>
<dbReference type="SUPFAM" id="SSF52425">
    <property type="entry name" value="Cryptochrome/photolyase, N-terminal domain"/>
    <property type="match status" value="1"/>
</dbReference>
<feature type="binding site" evidence="5">
    <location>
        <position position="255"/>
    </location>
    <ligand>
        <name>FAD</name>
        <dbReference type="ChEBI" id="CHEBI:57692"/>
    </ligand>
</feature>
<dbReference type="GO" id="GO:0006950">
    <property type="term" value="P:response to stress"/>
    <property type="evidence" value="ECO:0007669"/>
    <property type="project" value="UniProtKB-ARBA"/>
</dbReference>
<dbReference type="InterPro" id="IPR014729">
    <property type="entry name" value="Rossmann-like_a/b/a_fold"/>
</dbReference>
<dbReference type="InterPro" id="IPR036134">
    <property type="entry name" value="Crypto/Photolyase_FAD-like_sf"/>
</dbReference>
<dbReference type="PANTHER" id="PTHR11455:SF9">
    <property type="entry name" value="CRYPTOCHROME CIRCADIAN CLOCK 5 ISOFORM X1"/>
    <property type="match status" value="1"/>
</dbReference>
<dbReference type="PROSITE" id="PS51645">
    <property type="entry name" value="PHR_CRY_ALPHA_BETA"/>
    <property type="match status" value="1"/>
</dbReference>
<dbReference type="PRINTS" id="PR00147">
    <property type="entry name" value="DNAPHOTLYASE"/>
</dbReference>
<dbReference type="SUPFAM" id="SSF48173">
    <property type="entry name" value="Cryptochrome/photolyase FAD-binding domain"/>
    <property type="match status" value="1"/>
</dbReference>
<organism evidence="9 10">
    <name type="scientific">Mangrovibacterium marinum</name>
    <dbReference type="NCBI Taxonomy" id="1639118"/>
    <lineage>
        <taxon>Bacteria</taxon>
        <taxon>Pseudomonadati</taxon>
        <taxon>Bacteroidota</taxon>
        <taxon>Bacteroidia</taxon>
        <taxon>Marinilabiliales</taxon>
        <taxon>Prolixibacteraceae</taxon>
        <taxon>Mangrovibacterium</taxon>
    </lineage>
</organism>
<dbReference type="Gene3D" id="1.25.40.80">
    <property type="match status" value="1"/>
</dbReference>
<evidence type="ECO:0000256" key="5">
    <source>
        <dbReference type="PIRSR" id="PIRSR602081-1"/>
    </source>
</evidence>
<dbReference type="Pfam" id="PF00875">
    <property type="entry name" value="DNA_photolyase"/>
    <property type="match status" value="1"/>
</dbReference>
<dbReference type="InterPro" id="IPR006050">
    <property type="entry name" value="DNA_photolyase_N"/>
</dbReference>
<dbReference type="Gene3D" id="1.10.579.10">
    <property type="entry name" value="DNA Cyclobutane Dipyrimidine Photolyase, subunit A, domain 3"/>
    <property type="match status" value="1"/>
</dbReference>
<evidence type="ECO:0000259" key="8">
    <source>
        <dbReference type="PROSITE" id="PS51645"/>
    </source>
</evidence>
<keyword evidence="3 5" id="KW-0274">FAD</keyword>
<dbReference type="GO" id="GO:0009416">
    <property type="term" value="P:response to light stimulus"/>
    <property type="evidence" value="ECO:0007669"/>
    <property type="project" value="TreeGrafter"/>
</dbReference>
<feature type="binding site" evidence="5">
    <location>
        <position position="215"/>
    </location>
    <ligand>
        <name>FAD</name>
        <dbReference type="ChEBI" id="CHEBI:57692"/>
    </ligand>
</feature>
<dbReference type="InterPro" id="IPR018394">
    <property type="entry name" value="DNA_photolyase_1_CS_C"/>
</dbReference>
<feature type="domain" description="Photolyase/cryptochrome alpha/beta" evidence="8">
    <location>
        <begin position="5"/>
        <end position="134"/>
    </location>
</feature>
<comment type="cofactor">
    <cofactor evidence="1">
        <name>(6R)-5,10-methylene-5,6,7,8-tetrahydrofolate</name>
        <dbReference type="ChEBI" id="CHEBI:15636"/>
    </cofactor>
</comment>
<evidence type="ECO:0000256" key="2">
    <source>
        <dbReference type="ARBA" id="ARBA00022630"/>
    </source>
</evidence>
<comment type="caution">
    <text evidence="9">The sequence shown here is derived from an EMBL/GenBank/DDBJ whole genome shotgun (WGS) entry which is preliminary data.</text>
</comment>
<dbReference type="InterPro" id="IPR036155">
    <property type="entry name" value="Crypto/Photolyase_N_sf"/>
</dbReference>
<comment type="cofactor">
    <cofactor evidence="5">
        <name>FAD</name>
        <dbReference type="ChEBI" id="CHEBI:57692"/>
    </cofactor>
    <text evidence="5">Binds 1 FAD per subunit.</text>
</comment>
<dbReference type="AlphaFoldDB" id="A0A2T5BZQ0"/>
<proteinExistence type="inferred from homology"/>
<dbReference type="InterPro" id="IPR005101">
    <property type="entry name" value="Cryptochr/Photolyase_FAD-bd"/>
</dbReference>
<evidence type="ECO:0000256" key="7">
    <source>
        <dbReference type="RuleBase" id="RU004182"/>
    </source>
</evidence>
<keyword evidence="2 5" id="KW-0285">Flavoprotein</keyword>